<protein>
    <submittedName>
        <fullName evidence="1">Uncharacterized protein</fullName>
    </submittedName>
</protein>
<dbReference type="InterPro" id="IPR052985">
    <property type="entry name" value="CoA-trans_III_biosynth/detox"/>
</dbReference>
<dbReference type="PANTHER" id="PTHR48229:SF2">
    <property type="entry name" value="CAIB_BAIF FAMILY PROTEIN"/>
    <property type="match status" value="1"/>
</dbReference>
<evidence type="ECO:0000313" key="2">
    <source>
        <dbReference type="Proteomes" id="UP001215712"/>
    </source>
</evidence>
<accession>A0AAD6HM96</accession>
<keyword evidence="2" id="KW-1185">Reference proteome</keyword>
<dbReference type="Proteomes" id="UP001215712">
    <property type="component" value="Unassembled WGS sequence"/>
</dbReference>
<dbReference type="EMBL" id="JAQJAN010000006">
    <property type="protein sequence ID" value="KAJ5727222.1"/>
    <property type="molecule type" value="Genomic_DNA"/>
</dbReference>
<gene>
    <name evidence="1" type="ORF">N7493_005042</name>
</gene>
<organism evidence="1 2">
    <name type="scientific">Penicillium malachiteum</name>
    <dbReference type="NCBI Taxonomy" id="1324776"/>
    <lineage>
        <taxon>Eukaryota</taxon>
        <taxon>Fungi</taxon>
        <taxon>Dikarya</taxon>
        <taxon>Ascomycota</taxon>
        <taxon>Pezizomycotina</taxon>
        <taxon>Eurotiomycetes</taxon>
        <taxon>Eurotiomycetidae</taxon>
        <taxon>Eurotiales</taxon>
        <taxon>Aspergillaceae</taxon>
        <taxon>Penicillium</taxon>
    </lineage>
</organism>
<reference evidence="1" key="1">
    <citation type="journal article" date="2023" name="IMA Fungus">
        <title>Comparative genomic study of the Penicillium genus elucidates a diverse pangenome and 15 lateral gene transfer events.</title>
        <authorList>
            <person name="Petersen C."/>
            <person name="Sorensen T."/>
            <person name="Nielsen M.R."/>
            <person name="Sondergaard T.E."/>
            <person name="Sorensen J.L."/>
            <person name="Fitzpatrick D.A."/>
            <person name="Frisvad J.C."/>
            <person name="Nielsen K.L."/>
        </authorList>
    </citation>
    <scope>NUCLEOTIDE SEQUENCE</scope>
    <source>
        <strain evidence="1">IBT 17514</strain>
    </source>
</reference>
<reference evidence="1" key="2">
    <citation type="submission" date="2023-01" db="EMBL/GenBank/DDBJ databases">
        <authorList>
            <person name="Petersen C."/>
        </authorList>
    </citation>
    <scope>NUCLEOTIDE SEQUENCE</scope>
    <source>
        <strain evidence="1">IBT 17514</strain>
    </source>
</reference>
<evidence type="ECO:0000313" key="1">
    <source>
        <dbReference type="EMBL" id="KAJ5727222.1"/>
    </source>
</evidence>
<dbReference type="AlphaFoldDB" id="A0AAD6HM96"/>
<name>A0AAD6HM96_9EURO</name>
<comment type="caution">
    <text evidence="1">The sequence shown here is derived from an EMBL/GenBank/DDBJ whole genome shotgun (WGS) entry which is preliminary data.</text>
</comment>
<sequence>MAPDSDSPSSYSVPYSAQRVFQGILENANIRKYLPPDVLDFASQIIFSGDAEPSIPVNWRFAESAAALKALEATLIAVLMKRKGNLNLPSKARPSIPIMLNSL</sequence>
<proteinExistence type="predicted"/>
<dbReference type="PANTHER" id="PTHR48229">
    <property type="entry name" value="CAIB/BAIF FAMILY ENZYME (AFU_ORTHOLOGUE AFUA_1G05360)-RELATED"/>
    <property type="match status" value="1"/>
</dbReference>